<evidence type="ECO:0000313" key="4">
    <source>
        <dbReference type="Proteomes" id="UP000030746"/>
    </source>
</evidence>
<protein>
    <recommendedName>
        <fullName evidence="2">Inositol polyphosphate-related phosphatase domain-containing protein</fullName>
    </recommendedName>
</protein>
<dbReference type="Pfam" id="PF22669">
    <property type="entry name" value="Exo_endo_phos2"/>
    <property type="match status" value="1"/>
</dbReference>
<dbReference type="InterPro" id="IPR041611">
    <property type="entry name" value="SKICH"/>
</dbReference>
<dbReference type="GO" id="GO:0005886">
    <property type="term" value="C:plasma membrane"/>
    <property type="evidence" value="ECO:0007669"/>
    <property type="project" value="TreeGrafter"/>
</dbReference>
<dbReference type="OMA" id="NSECQHI"/>
<dbReference type="STRING" id="225164.V4AR15"/>
<dbReference type="InterPro" id="IPR036691">
    <property type="entry name" value="Endo/exonu/phosph_ase_sf"/>
</dbReference>
<evidence type="ECO:0000256" key="1">
    <source>
        <dbReference type="ARBA" id="ARBA00005910"/>
    </source>
</evidence>
<accession>V4AR15</accession>
<dbReference type="InterPro" id="IPR000300">
    <property type="entry name" value="IPPc"/>
</dbReference>
<dbReference type="GO" id="GO:0046856">
    <property type="term" value="P:phosphatidylinositol dephosphorylation"/>
    <property type="evidence" value="ECO:0007669"/>
    <property type="project" value="InterPro"/>
</dbReference>
<dbReference type="InterPro" id="IPR046985">
    <property type="entry name" value="IP5"/>
</dbReference>
<dbReference type="RefSeq" id="XP_009051841.1">
    <property type="nucleotide sequence ID" value="XM_009053593.1"/>
</dbReference>
<dbReference type="HOGENOM" id="CLU_011711_3_2_1"/>
<dbReference type="CTD" id="20252573"/>
<evidence type="ECO:0000259" key="2">
    <source>
        <dbReference type="SMART" id="SM00128"/>
    </source>
</evidence>
<feature type="non-terminal residue" evidence="3">
    <location>
        <position position="404"/>
    </location>
</feature>
<dbReference type="AlphaFoldDB" id="V4AR15"/>
<dbReference type="GeneID" id="20252573"/>
<dbReference type="Pfam" id="PF17751">
    <property type="entry name" value="SKICH"/>
    <property type="match status" value="1"/>
</dbReference>
<dbReference type="SMART" id="SM00128">
    <property type="entry name" value="IPPc"/>
    <property type="match status" value="1"/>
</dbReference>
<sequence length="404" mass="47049">LYLRLYLLTWNVAEGPPVDLSEALELHKPKLPEVYAIGLQEVYTSNSETKSGSWSEAITKLLAPKGYVRCKERSMLGIWIIVFIRKQMLPYVTNIESERTKTGFGGYWGNKGGVSVRMDIYGVNVIIVNSHLAAHMENVQERIEDYDSILDDQKFKDEDVDHIMDHDYVFWMGDLNFRVNGITASDAIKCIKKDDYNHLLEHDQLLLSMKSGLVFDEFNEGDITFPPTYKFDKNTDHYDTSEKQRVPAWTDRILWYHHKVGYGNLRLNVQQKKYQSHNDYKSSDHRPVSSIFQFQVFPHPPSQPISFLPINEIKRKTDMTIKYTVDSTFMTNYNDWIGLYRTDFQSFNDYITYIWAVEGGQFHGEKGVTLKFYKSYMTMKPGNYCLIYLTSKYSICGISAKFKV</sequence>
<dbReference type="EMBL" id="KB201305">
    <property type="protein sequence ID" value="ESO97270.1"/>
    <property type="molecule type" value="Genomic_DNA"/>
</dbReference>
<dbReference type="GO" id="GO:0004439">
    <property type="term" value="F:phosphatidylinositol-4,5-bisphosphate 5-phosphatase activity"/>
    <property type="evidence" value="ECO:0007669"/>
    <property type="project" value="TreeGrafter"/>
</dbReference>
<dbReference type="OrthoDB" id="62798at2759"/>
<dbReference type="GO" id="GO:0005737">
    <property type="term" value="C:cytoplasm"/>
    <property type="evidence" value="ECO:0007669"/>
    <property type="project" value="TreeGrafter"/>
</dbReference>
<feature type="non-terminal residue" evidence="3">
    <location>
        <position position="1"/>
    </location>
</feature>
<dbReference type="Proteomes" id="UP000030746">
    <property type="component" value="Unassembled WGS sequence"/>
</dbReference>
<comment type="similarity">
    <text evidence="1">Belongs to the inositol 1,4,5-trisphosphate 5-phosphatase type II family.</text>
</comment>
<keyword evidence="4" id="KW-1185">Reference proteome</keyword>
<dbReference type="SUPFAM" id="SSF56219">
    <property type="entry name" value="DNase I-like"/>
    <property type="match status" value="1"/>
</dbReference>
<feature type="domain" description="Inositol polyphosphate-related phosphatase" evidence="2">
    <location>
        <begin position="1"/>
        <end position="300"/>
    </location>
</feature>
<evidence type="ECO:0000313" key="3">
    <source>
        <dbReference type="EMBL" id="ESO97270.1"/>
    </source>
</evidence>
<reference evidence="3 4" key="1">
    <citation type="journal article" date="2013" name="Nature">
        <title>Insights into bilaterian evolution from three spiralian genomes.</title>
        <authorList>
            <person name="Simakov O."/>
            <person name="Marletaz F."/>
            <person name="Cho S.J."/>
            <person name="Edsinger-Gonzales E."/>
            <person name="Havlak P."/>
            <person name="Hellsten U."/>
            <person name="Kuo D.H."/>
            <person name="Larsson T."/>
            <person name="Lv J."/>
            <person name="Arendt D."/>
            <person name="Savage R."/>
            <person name="Osoegawa K."/>
            <person name="de Jong P."/>
            <person name="Grimwood J."/>
            <person name="Chapman J.A."/>
            <person name="Shapiro H."/>
            <person name="Aerts A."/>
            <person name="Otillar R.P."/>
            <person name="Terry A.Y."/>
            <person name="Boore J.L."/>
            <person name="Grigoriev I.V."/>
            <person name="Lindberg D.R."/>
            <person name="Seaver E.C."/>
            <person name="Weisblat D.A."/>
            <person name="Putnam N.H."/>
            <person name="Rokhsar D.S."/>
        </authorList>
    </citation>
    <scope>NUCLEOTIDE SEQUENCE [LARGE SCALE GENOMIC DNA]</scope>
</reference>
<dbReference type="Gene3D" id="2.60.40.2840">
    <property type="match status" value="1"/>
</dbReference>
<organism evidence="3 4">
    <name type="scientific">Lottia gigantea</name>
    <name type="common">Giant owl limpet</name>
    <dbReference type="NCBI Taxonomy" id="225164"/>
    <lineage>
        <taxon>Eukaryota</taxon>
        <taxon>Metazoa</taxon>
        <taxon>Spiralia</taxon>
        <taxon>Lophotrochozoa</taxon>
        <taxon>Mollusca</taxon>
        <taxon>Gastropoda</taxon>
        <taxon>Patellogastropoda</taxon>
        <taxon>Lottioidea</taxon>
        <taxon>Lottiidae</taxon>
        <taxon>Lottia</taxon>
    </lineage>
</organism>
<name>V4AR15_LOTGI</name>
<dbReference type="Gene3D" id="3.60.10.10">
    <property type="entry name" value="Endonuclease/exonuclease/phosphatase"/>
    <property type="match status" value="1"/>
</dbReference>
<dbReference type="PANTHER" id="PTHR11200">
    <property type="entry name" value="INOSITOL 5-PHOSPHATASE"/>
    <property type="match status" value="1"/>
</dbReference>
<proteinExistence type="inferred from homology"/>
<dbReference type="PANTHER" id="PTHR11200:SF275">
    <property type="entry name" value="LD06095P"/>
    <property type="match status" value="1"/>
</dbReference>
<dbReference type="GO" id="GO:0001726">
    <property type="term" value="C:ruffle"/>
    <property type="evidence" value="ECO:0007669"/>
    <property type="project" value="TreeGrafter"/>
</dbReference>
<dbReference type="KEGG" id="lgi:LOTGIDRAFT_83370"/>
<gene>
    <name evidence="3" type="ORF">LOTGIDRAFT_83370</name>
</gene>